<dbReference type="FunFam" id="3.40.50.1970:FF:000003">
    <property type="entry name" value="Alcohol dehydrogenase, iron-containing"/>
    <property type="match status" value="1"/>
</dbReference>
<dbReference type="Pfam" id="PF25137">
    <property type="entry name" value="ADH_Fe_C"/>
    <property type="match status" value="1"/>
</dbReference>
<evidence type="ECO:0000256" key="4">
    <source>
        <dbReference type="ARBA" id="ARBA00023027"/>
    </source>
</evidence>
<dbReference type="PANTHER" id="PTHR11496:SF102">
    <property type="entry name" value="ALCOHOL DEHYDROGENASE 4"/>
    <property type="match status" value="1"/>
</dbReference>
<dbReference type="FunFam" id="1.20.1090.10:FF:000001">
    <property type="entry name" value="Aldehyde-alcohol dehydrogenase"/>
    <property type="match status" value="1"/>
</dbReference>
<dbReference type="InterPro" id="IPR039697">
    <property type="entry name" value="Alcohol_dehydrogenase_Fe"/>
</dbReference>
<proteinExistence type="inferred from homology"/>
<name>A0A327MXE0_PSEFL</name>
<dbReference type="CDD" id="cd08193">
    <property type="entry name" value="HVD"/>
    <property type="match status" value="1"/>
</dbReference>
<dbReference type="RefSeq" id="WP_111287661.1">
    <property type="nucleotide sequence ID" value="NZ_QLIN01000014.1"/>
</dbReference>
<feature type="domain" description="Fe-containing alcohol dehydrogenase-like C-terminal" evidence="6">
    <location>
        <begin position="187"/>
        <end position="384"/>
    </location>
</feature>
<dbReference type="Pfam" id="PF00465">
    <property type="entry name" value="Fe-ADH"/>
    <property type="match status" value="1"/>
</dbReference>
<evidence type="ECO:0000256" key="3">
    <source>
        <dbReference type="ARBA" id="ARBA00023002"/>
    </source>
</evidence>
<dbReference type="AlphaFoldDB" id="A0A327MXE0"/>
<keyword evidence="3" id="KW-0560">Oxidoreductase</keyword>
<evidence type="ECO:0000256" key="2">
    <source>
        <dbReference type="ARBA" id="ARBA00007358"/>
    </source>
</evidence>
<dbReference type="InterPro" id="IPR056798">
    <property type="entry name" value="ADH_Fe_C"/>
</dbReference>
<dbReference type="Proteomes" id="UP000249493">
    <property type="component" value="Unassembled WGS sequence"/>
</dbReference>
<dbReference type="InterPro" id="IPR001670">
    <property type="entry name" value="ADH_Fe/GldA"/>
</dbReference>
<evidence type="ECO:0000256" key="1">
    <source>
        <dbReference type="ARBA" id="ARBA00001962"/>
    </source>
</evidence>
<dbReference type="Gene3D" id="1.20.1090.10">
    <property type="entry name" value="Dehydroquinate synthase-like - alpha domain"/>
    <property type="match status" value="1"/>
</dbReference>
<reference evidence="7 8" key="1">
    <citation type="submission" date="2018-06" db="EMBL/GenBank/DDBJ databases">
        <authorList>
            <person name="Zhirakovskaya E."/>
        </authorList>
    </citation>
    <scope>NUCLEOTIDE SEQUENCE [LARGE SCALE GENOMIC DNA]</scope>
    <source>
        <strain evidence="7 8">LY3</strain>
    </source>
</reference>
<gene>
    <name evidence="7" type="ORF">DOZ80_25545</name>
</gene>
<dbReference type="PANTHER" id="PTHR11496">
    <property type="entry name" value="ALCOHOL DEHYDROGENASE"/>
    <property type="match status" value="1"/>
</dbReference>
<dbReference type="EMBL" id="QLIN01000014">
    <property type="protein sequence ID" value="RAI64828.1"/>
    <property type="molecule type" value="Genomic_DNA"/>
</dbReference>
<evidence type="ECO:0000313" key="7">
    <source>
        <dbReference type="EMBL" id="RAI64828.1"/>
    </source>
</evidence>
<dbReference type="GO" id="GO:0046872">
    <property type="term" value="F:metal ion binding"/>
    <property type="evidence" value="ECO:0007669"/>
    <property type="project" value="InterPro"/>
</dbReference>
<dbReference type="InterPro" id="IPR018211">
    <property type="entry name" value="ADH_Fe_CS"/>
</dbReference>
<evidence type="ECO:0000259" key="6">
    <source>
        <dbReference type="Pfam" id="PF25137"/>
    </source>
</evidence>
<keyword evidence="4" id="KW-0520">NAD</keyword>
<comment type="caution">
    <text evidence="7">The sequence shown here is derived from an EMBL/GenBank/DDBJ whole genome shotgun (WGS) entry which is preliminary data.</text>
</comment>
<feature type="domain" description="Alcohol dehydrogenase iron-type/glycerol dehydrogenase GldA" evidence="5">
    <location>
        <begin position="9"/>
        <end position="175"/>
    </location>
</feature>
<dbReference type="GO" id="GO:0004022">
    <property type="term" value="F:alcohol dehydrogenase (NAD+) activity"/>
    <property type="evidence" value="ECO:0007669"/>
    <property type="project" value="TreeGrafter"/>
</dbReference>
<dbReference type="Gene3D" id="3.40.50.1970">
    <property type="match status" value="1"/>
</dbReference>
<accession>A0A327MXE0</accession>
<organism evidence="7 8">
    <name type="scientific">Pseudomonas fluorescens</name>
    <dbReference type="NCBI Taxonomy" id="294"/>
    <lineage>
        <taxon>Bacteria</taxon>
        <taxon>Pseudomonadati</taxon>
        <taxon>Pseudomonadota</taxon>
        <taxon>Gammaproteobacteria</taxon>
        <taxon>Pseudomonadales</taxon>
        <taxon>Pseudomonadaceae</taxon>
        <taxon>Pseudomonas</taxon>
    </lineage>
</organism>
<comment type="cofactor">
    <cofactor evidence="1">
        <name>Fe cation</name>
        <dbReference type="ChEBI" id="CHEBI:24875"/>
    </cofactor>
</comment>
<dbReference type="SUPFAM" id="SSF56796">
    <property type="entry name" value="Dehydroquinate synthase-like"/>
    <property type="match status" value="1"/>
</dbReference>
<sequence>MSAFVFQTPPRIICELGAANRLHELATDFQTRSVFFVTDPGILKTGIAEQPIAALREAGITVTVFSDVQPDPPEVMVMNAVRAAIDSSAEMVIGFGGGSTMDTAKLIALLVKSPQPLDSIYGTGLAKGTRLPLIQVPTTAGTGSEVTPISILTTPKDEKKGVVSPLLLPDVALLDGTLTLGVPPAITAMTGIDAMVHAIESFTSKVKKNCISDALGIKALNLLYSNIHAVVEDGQNAEARERMLLGSTLAGMAFANAPVAAIHALAYPLGGLFHLPHGLSNSLMLSEVLKFNLGSAMAEYAALGRSISADLIQASDQDAASEFVRMMEELVTQMPFAKNLREAGIPESAIELLARDAMNQQRLLVNNPREVTFKDALNIYRAAY</sequence>
<evidence type="ECO:0000259" key="5">
    <source>
        <dbReference type="Pfam" id="PF00465"/>
    </source>
</evidence>
<protein>
    <submittedName>
        <fullName evidence="7">Alcohol dehydrogenase</fullName>
    </submittedName>
</protein>
<evidence type="ECO:0000313" key="8">
    <source>
        <dbReference type="Proteomes" id="UP000249493"/>
    </source>
</evidence>
<comment type="similarity">
    <text evidence="2">Belongs to the iron-containing alcohol dehydrogenase family.</text>
</comment>
<dbReference type="PROSITE" id="PS00913">
    <property type="entry name" value="ADH_IRON_1"/>
    <property type="match status" value="1"/>
</dbReference>